<evidence type="ECO:0000313" key="3">
    <source>
        <dbReference type="Proteomes" id="UP000449547"/>
    </source>
</evidence>
<evidence type="ECO:0000313" key="2">
    <source>
        <dbReference type="EMBL" id="KAA8907045.1"/>
    </source>
</evidence>
<name>A0A642UWZ7_DIURU</name>
<feature type="transmembrane region" description="Helical" evidence="1">
    <location>
        <begin position="108"/>
        <end position="130"/>
    </location>
</feature>
<keyword evidence="1" id="KW-0812">Transmembrane</keyword>
<evidence type="ECO:0000256" key="1">
    <source>
        <dbReference type="SAM" id="Phobius"/>
    </source>
</evidence>
<feature type="transmembrane region" description="Helical" evidence="1">
    <location>
        <begin position="79"/>
        <end position="96"/>
    </location>
</feature>
<feature type="transmembrane region" description="Helical" evidence="1">
    <location>
        <begin position="136"/>
        <end position="156"/>
    </location>
</feature>
<accession>A0A642UWZ7</accession>
<keyword evidence="1" id="KW-0472">Membrane</keyword>
<protein>
    <submittedName>
        <fullName evidence="2">Uncharacterized protein</fullName>
    </submittedName>
</protein>
<gene>
    <name evidence="2" type="ORF">DIURU_000729</name>
</gene>
<sequence length="170" mass="19260">MTFGRSMGLSYWLSYVALGALAFTYFIDPRAVSNFRIALLSKPYCATHPQDCQNLLGGSNYGLETRAFDNYDMIYLRPWILSRLDKAIIGGIYWVLMRFGHSNIDITYTLETLQIGLAAFYVTVVMITRFILTSRIWLLCFMGIAASVIDSWSVVVKPVQIAAQMLKCIN</sequence>
<dbReference type="Proteomes" id="UP000449547">
    <property type="component" value="Unassembled WGS sequence"/>
</dbReference>
<proteinExistence type="predicted"/>
<dbReference type="VEuPathDB" id="FungiDB:DIURU_000729"/>
<dbReference type="OrthoDB" id="4013261at2759"/>
<dbReference type="OMA" id="WILMSPL"/>
<organism evidence="2 3">
    <name type="scientific">Diutina rugosa</name>
    <name type="common">Yeast</name>
    <name type="synonym">Candida rugosa</name>
    <dbReference type="NCBI Taxonomy" id="5481"/>
    <lineage>
        <taxon>Eukaryota</taxon>
        <taxon>Fungi</taxon>
        <taxon>Dikarya</taxon>
        <taxon>Ascomycota</taxon>
        <taxon>Saccharomycotina</taxon>
        <taxon>Pichiomycetes</taxon>
        <taxon>Debaryomycetaceae</taxon>
        <taxon>Diutina</taxon>
    </lineage>
</organism>
<feature type="transmembrane region" description="Helical" evidence="1">
    <location>
        <begin position="9"/>
        <end position="27"/>
    </location>
</feature>
<keyword evidence="1" id="KW-1133">Transmembrane helix</keyword>
<keyword evidence="3" id="KW-1185">Reference proteome</keyword>
<dbReference type="GeneID" id="54779382"/>
<dbReference type="EMBL" id="SWFT01000027">
    <property type="protein sequence ID" value="KAA8907045.1"/>
    <property type="molecule type" value="Genomic_DNA"/>
</dbReference>
<dbReference type="RefSeq" id="XP_034014396.1">
    <property type="nucleotide sequence ID" value="XM_034159009.1"/>
</dbReference>
<reference evidence="2 3" key="1">
    <citation type="submission" date="2019-07" db="EMBL/GenBank/DDBJ databases">
        <title>Genome assembly of two rare yeast pathogens: Diutina rugosa and Trichomonascus ciferrii.</title>
        <authorList>
            <person name="Mixao V."/>
            <person name="Saus E."/>
            <person name="Hansen A."/>
            <person name="Lass-Flor C."/>
            <person name="Gabaldon T."/>
        </authorList>
    </citation>
    <scope>NUCLEOTIDE SEQUENCE [LARGE SCALE GENOMIC DNA]</scope>
    <source>
        <strain evidence="2 3">CBS 613</strain>
    </source>
</reference>
<comment type="caution">
    <text evidence="2">The sequence shown here is derived from an EMBL/GenBank/DDBJ whole genome shotgun (WGS) entry which is preliminary data.</text>
</comment>
<dbReference type="AlphaFoldDB" id="A0A642UWZ7"/>